<accession>A0AAF3EGU6</accession>
<evidence type="ECO:0000313" key="3">
    <source>
        <dbReference type="WBParaSite" id="MBELARI_LOCUS13175"/>
    </source>
</evidence>
<reference evidence="3" key="1">
    <citation type="submission" date="2024-02" db="UniProtKB">
        <authorList>
            <consortium name="WormBaseParasite"/>
        </authorList>
    </citation>
    <scope>IDENTIFICATION</scope>
</reference>
<keyword evidence="1" id="KW-0732">Signal</keyword>
<evidence type="ECO:0000256" key="1">
    <source>
        <dbReference type="SAM" id="SignalP"/>
    </source>
</evidence>
<name>A0AAF3EGU6_9BILA</name>
<organism evidence="2 3">
    <name type="scientific">Mesorhabditis belari</name>
    <dbReference type="NCBI Taxonomy" id="2138241"/>
    <lineage>
        <taxon>Eukaryota</taxon>
        <taxon>Metazoa</taxon>
        <taxon>Ecdysozoa</taxon>
        <taxon>Nematoda</taxon>
        <taxon>Chromadorea</taxon>
        <taxon>Rhabditida</taxon>
        <taxon>Rhabditina</taxon>
        <taxon>Rhabditomorpha</taxon>
        <taxon>Rhabditoidea</taxon>
        <taxon>Rhabditidae</taxon>
        <taxon>Mesorhabditinae</taxon>
        <taxon>Mesorhabditis</taxon>
    </lineage>
</organism>
<proteinExistence type="predicted"/>
<keyword evidence="2" id="KW-1185">Reference proteome</keyword>
<sequence length="71" mass="8487">MNHSRQLVLFFIAVFVLVIVTESSTLGDEWRGARHAKTKQIDDSIDVYLKSLTPTIWERMIPEYRTFRFRR</sequence>
<protein>
    <submittedName>
        <fullName evidence="3">Uncharacterized protein</fullName>
    </submittedName>
</protein>
<evidence type="ECO:0000313" key="2">
    <source>
        <dbReference type="Proteomes" id="UP000887575"/>
    </source>
</evidence>
<dbReference type="Proteomes" id="UP000887575">
    <property type="component" value="Unassembled WGS sequence"/>
</dbReference>
<dbReference type="AlphaFoldDB" id="A0AAF3EGU6"/>
<dbReference type="WBParaSite" id="MBELARI_LOCUS13175">
    <property type="protein sequence ID" value="MBELARI_LOCUS13175"/>
    <property type="gene ID" value="MBELARI_LOCUS13175"/>
</dbReference>
<feature type="chain" id="PRO_5042289765" evidence="1">
    <location>
        <begin position="24"/>
        <end position="71"/>
    </location>
</feature>
<feature type="signal peptide" evidence="1">
    <location>
        <begin position="1"/>
        <end position="23"/>
    </location>
</feature>